<organism evidence="1 2">
    <name type="scientific">Xenopus laevis</name>
    <name type="common">African clawed frog</name>
    <dbReference type="NCBI Taxonomy" id="8355"/>
    <lineage>
        <taxon>Eukaryota</taxon>
        <taxon>Metazoa</taxon>
        <taxon>Chordata</taxon>
        <taxon>Craniata</taxon>
        <taxon>Vertebrata</taxon>
        <taxon>Euteleostomi</taxon>
        <taxon>Amphibia</taxon>
        <taxon>Batrachia</taxon>
        <taxon>Anura</taxon>
        <taxon>Pipoidea</taxon>
        <taxon>Pipidae</taxon>
        <taxon>Xenopodinae</taxon>
        <taxon>Xenopus</taxon>
        <taxon>Xenopus</taxon>
    </lineage>
</organism>
<dbReference type="AlphaFoldDB" id="A0A974CUE9"/>
<gene>
    <name evidence="1" type="ORF">XELAEV_18029758mg</name>
</gene>
<sequence>MWRRCISHTPDHHKKVVAFYLYKDTQIEALPIDRICFTHLNGSYYKSKLHKRQGHQYYKNYREPTLHEFPILHICH</sequence>
<accession>A0A974CUE9</accession>
<dbReference type="Proteomes" id="UP000694892">
    <property type="component" value="Chromosome 5S"/>
</dbReference>
<evidence type="ECO:0000313" key="2">
    <source>
        <dbReference type="Proteomes" id="UP000694892"/>
    </source>
</evidence>
<protein>
    <submittedName>
        <fullName evidence="1">Uncharacterized protein</fullName>
    </submittedName>
</protein>
<dbReference type="EMBL" id="CM004475">
    <property type="protein sequence ID" value="OCT78671.1"/>
    <property type="molecule type" value="Genomic_DNA"/>
</dbReference>
<reference evidence="2" key="1">
    <citation type="journal article" date="2016" name="Nature">
        <title>Genome evolution in the allotetraploid frog Xenopus laevis.</title>
        <authorList>
            <person name="Session A.M."/>
            <person name="Uno Y."/>
            <person name="Kwon T."/>
            <person name="Chapman J.A."/>
            <person name="Toyoda A."/>
            <person name="Takahashi S."/>
            <person name="Fukui A."/>
            <person name="Hikosaka A."/>
            <person name="Suzuki A."/>
            <person name="Kondo M."/>
            <person name="van Heeringen S.J."/>
            <person name="Quigley I."/>
            <person name="Heinz S."/>
            <person name="Ogino H."/>
            <person name="Ochi H."/>
            <person name="Hellsten U."/>
            <person name="Lyons J.B."/>
            <person name="Simakov O."/>
            <person name="Putnam N."/>
            <person name="Stites J."/>
            <person name="Kuroki Y."/>
            <person name="Tanaka T."/>
            <person name="Michiue T."/>
            <person name="Watanabe M."/>
            <person name="Bogdanovic O."/>
            <person name="Lister R."/>
            <person name="Georgiou G."/>
            <person name="Paranjpe S.S."/>
            <person name="van Kruijsbergen I."/>
            <person name="Shu S."/>
            <person name="Carlson J."/>
            <person name="Kinoshita T."/>
            <person name="Ohta Y."/>
            <person name="Mawaribuchi S."/>
            <person name="Jenkins J."/>
            <person name="Grimwood J."/>
            <person name="Schmutz J."/>
            <person name="Mitros T."/>
            <person name="Mozaffari S.V."/>
            <person name="Suzuki Y."/>
            <person name="Haramoto Y."/>
            <person name="Yamamoto T.S."/>
            <person name="Takagi C."/>
            <person name="Heald R."/>
            <person name="Miller K."/>
            <person name="Haudenschild C."/>
            <person name="Kitzman J."/>
            <person name="Nakayama T."/>
            <person name="Izutsu Y."/>
            <person name="Robert J."/>
            <person name="Fortriede J."/>
            <person name="Burns K."/>
            <person name="Lotay V."/>
            <person name="Karimi K."/>
            <person name="Yasuoka Y."/>
            <person name="Dichmann D.S."/>
            <person name="Flajnik M.F."/>
            <person name="Houston D.W."/>
            <person name="Shendure J."/>
            <person name="DuPasquier L."/>
            <person name="Vize P.D."/>
            <person name="Zorn A.M."/>
            <person name="Ito M."/>
            <person name="Marcotte E.M."/>
            <person name="Wallingford J.B."/>
            <person name="Ito Y."/>
            <person name="Asashima M."/>
            <person name="Ueno N."/>
            <person name="Matsuda Y."/>
            <person name="Veenstra G.J."/>
            <person name="Fujiyama A."/>
            <person name="Harland R.M."/>
            <person name="Taira M."/>
            <person name="Rokhsar D.S."/>
        </authorList>
    </citation>
    <scope>NUCLEOTIDE SEQUENCE [LARGE SCALE GENOMIC DNA]</scope>
    <source>
        <strain evidence="2">J</strain>
    </source>
</reference>
<evidence type="ECO:0000313" key="1">
    <source>
        <dbReference type="EMBL" id="OCT78671.1"/>
    </source>
</evidence>
<proteinExistence type="predicted"/>
<name>A0A974CUE9_XENLA</name>